<protein>
    <submittedName>
        <fullName evidence="1">Carbohydrate-binding protein</fullName>
    </submittedName>
</protein>
<evidence type="ECO:0000313" key="2">
    <source>
        <dbReference type="Proteomes" id="UP001348369"/>
    </source>
</evidence>
<accession>A0ACD4ZLZ0</accession>
<organism evidence="1 2">
    <name type="scientific">Streptomyces scopuliridis</name>
    <dbReference type="NCBI Taxonomy" id="452529"/>
    <lineage>
        <taxon>Bacteria</taxon>
        <taxon>Bacillati</taxon>
        <taxon>Actinomycetota</taxon>
        <taxon>Actinomycetes</taxon>
        <taxon>Kitasatosporales</taxon>
        <taxon>Streptomycetaceae</taxon>
        <taxon>Streptomyces</taxon>
    </lineage>
</organism>
<name>A0ACD4ZLZ0_9ACTN</name>
<keyword evidence="2" id="KW-1185">Reference proteome</keyword>
<evidence type="ECO:0000313" key="1">
    <source>
        <dbReference type="EMBL" id="WSB99398.1"/>
    </source>
</evidence>
<proteinExistence type="predicted"/>
<dbReference type="Proteomes" id="UP001348369">
    <property type="component" value="Chromosome"/>
</dbReference>
<sequence length="343" mass="35359">MTAGNNGASAPEDDDPFGYLYEDGQAAGANQRRQGGYGYPGPAAQPGVPRTSYNQVRTVGERQYGQQQAAPPQQAPYGQQPQYGQAPYGQQQAPYGQAPYGQQQNPHYAAPETHPGGATTRQVPAQRGGGRGGGPNTKGLLIGAIAVVAVVVIGITAALLTNGDDKNSNADPAPTGGPTSSADQSQQPTDGASDKGDTSPDGIGLPKQDAATLKLGPPAVLATDIDGAQGTNGSYVTGFNAVGASVTWTADIEKAGSYALSVRYAIPAKDANATLTVNGKANNSPLGLKNFINSNDPDWSKNWQTTWAPVELQAGKNTLKISCEQGNQCDAILDWLEVTPPKG</sequence>
<gene>
    <name evidence="1" type="ORF">OG835_21885</name>
</gene>
<reference evidence="1" key="1">
    <citation type="submission" date="2022-10" db="EMBL/GenBank/DDBJ databases">
        <title>The complete genomes of actinobacterial strains from the NBC collection.</title>
        <authorList>
            <person name="Joergensen T.S."/>
            <person name="Alvarez Arevalo M."/>
            <person name="Sterndorff E.B."/>
            <person name="Faurdal D."/>
            <person name="Vuksanovic O."/>
            <person name="Mourched A.-S."/>
            <person name="Charusanti P."/>
            <person name="Shaw S."/>
            <person name="Blin K."/>
            <person name="Weber T."/>
        </authorList>
    </citation>
    <scope>NUCLEOTIDE SEQUENCE</scope>
    <source>
        <strain evidence="1">NBC 01771</strain>
    </source>
</reference>
<dbReference type="EMBL" id="CP109109">
    <property type="protein sequence ID" value="WSB99398.1"/>
    <property type="molecule type" value="Genomic_DNA"/>
</dbReference>